<dbReference type="PANTHER" id="PTHR43280">
    <property type="entry name" value="ARAC-FAMILY TRANSCRIPTIONAL REGULATOR"/>
    <property type="match status" value="1"/>
</dbReference>
<name>A0A5C1HY15_9SPHI</name>
<evidence type="ECO:0000313" key="5">
    <source>
        <dbReference type="EMBL" id="QEM10644.1"/>
    </source>
</evidence>
<dbReference type="GO" id="GO:0003700">
    <property type="term" value="F:DNA-binding transcription factor activity"/>
    <property type="evidence" value="ECO:0007669"/>
    <property type="project" value="InterPro"/>
</dbReference>
<dbReference type="OrthoDB" id="9787988at2"/>
<dbReference type="GO" id="GO:0043565">
    <property type="term" value="F:sequence-specific DNA binding"/>
    <property type="evidence" value="ECO:0007669"/>
    <property type="project" value="InterPro"/>
</dbReference>
<dbReference type="PANTHER" id="PTHR43280:SF27">
    <property type="entry name" value="TRANSCRIPTIONAL REGULATOR MTLR"/>
    <property type="match status" value="1"/>
</dbReference>
<dbReference type="Gene3D" id="1.10.10.60">
    <property type="entry name" value="Homeodomain-like"/>
    <property type="match status" value="2"/>
</dbReference>
<accession>A0A5C1HY15</accession>
<evidence type="ECO:0000256" key="1">
    <source>
        <dbReference type="ARBA" id="ARBA00023015"/>
    </source>
</evidence>
<dbReference type="InterPro" id="IPR014710">
    <property type="entry name" value="RmlC-like_jellyroll"/>
</dbReference>
<dbReference type="Gene3D" id="2.60.120.10">
    <property type="entry name" value="Jelly Rolls"/>
    <property type="match status" value="1"/>
</dbReference>
<gene>
    <name evidence="5" type="ORF">DEO27_011635</name>
</gene>
<dbReference type="Pfam" id="PF07883">
    <property type="entry name" value="Cupin_2"/>
    <property type="match status" value="1"/>
</dbReference>
<evidence type="ECO:0000256" key="3">
    <source>
        <dbReference type="ARBA" id="ARBA00023163"/>
    </source>
</evidence>
<dbReference type="RefSeq" id="WP_112566103.1">
    <property type="nucleotide sequence ID" value="NZ_CP043450.1"/>
</dbReference>
<sequence length="327" mass="37554">MKVLQFTIPVPHDRSIIVERVSLPHHYPYLHRHKEIQLTWIRSGHGTLIVGNNVHDYCAGDVFLIGANLPHVFKSSAEFFDRSSEKKVEALTFFFNPEETLFSLLTMPEMKSSLAFLQQNKNGFKVPNRIADKVIYTMIALDGTSGLDQVIQFVNLMECFLTPGCKYNSLSSQSSLPSIKESEGLRIGKIYNYIMQHYNTAIALEDVADIAYMTPGSFCRYFKKHTGYTFISFLNEVRINEACKKLIAHKFESINHVAYKCGFASITNFNRVFKCLVGITPKNYIDRYNNNIFSINRDNDYENLHKDHLDFPAFNKSRKLMTSVLSK</sequence>
<dbReference type="EMBL" id="CP043450">
    <property type="protein sequence ID" value="QEM10644.1"/>
    <property type="molecule type" value="Genomic_DNA"/>
</dbReference>
<dbReference type="Proteomes" id="UP000251402">
    <property type="component" value="Chromosome"/>
</dbReference>
<organism evidence="5 6">
    <name type="scientific">Mucilaginibacter rubeus</name>
    <dbReference type="NCBI Taxonomy" id="2027860"/>
    <lineage>
        <taxon>Bacteria</taxon>
        <taxon>Pseudomonadati</taxon>
        <taxon>Bacteroidota</taxon>
        <taxon>Sphingobacteriia</taxon>
        <taxon>Sphingobacteriales</taxon>
        <taxon>Sphingobacteriaceae</taxon>
        <taxon>Mucilaginibacter</taxon>
    </lineage>
</organism>
<evidence type="ECO:0000256" key="2">
    <source>
        <dbReference type="ARBA" id="ARBA00023125"/>
    </source>
</evidence>
<dbReference type="InterPro" id="IPR011051">
    <property type="entry name" value="RmlC_Cupin_sf"/>
</dbReference>
<dbReference type="InterPro" id="IPR009057">
    <property type="entry name" value="Homeodomain-like_sf"/>
</dbReference>
<keyword evidence="2" id="KW-0238">DNA-binding</keyword>
<keyword evidence="6" id="KW-1185">Reference proteome</keyword>
<dbReference type="InterPro" id="IPR013096">
    <property type="entry name" value="Cupin_2"/>
</dbReference>
<proteinExistence type="predicted"/>
<keyword evidence="3" id="KW-0804">Transcription</keyword>
<dbReference type="Pfam" id="PF12833">
    <property type="entry name" value="HTH_18"/>
    <property type="match status" value="1"/>
</dbReference>
<dbReference type="SUPFAM" id="SSF51182">
    <property type="entry name" value="RmlC-like cupins"/>
    <property type="match status" value="1"/>
</dbReference>
<dbReference type="KEGG" id="mrub:DEO27_011635"/>
<dbReference type="SUPFAM" id="SSF46689">
    <property type="entry name" value="Homeodomain-like"/>
    <property type="match status" value="2"/>
</dbReference>
<evidence type="ECO:0000313" key="6">
    <source>
        <dbReference type="Proteomes" id="UP000251402"/>
    </source>
</evidence>
<keyword evidence="1" id="KW-0805">Transcription regulation</keyword>
<dbReference type="InterPro" id="IPR018060">
    <property type="entry name" value="HTH_AraC"/>
</dbReference>
<evidence type="ECO:0000259" key="4">
    <source>
        <dbReference type="PROSITE" id="PS01124"/>
    </source>
</evidence>
<dbReference type="SMART" id="SM00342">
    <property type="entry name" value="HTH_ARAC"/>
    <property type="match status" value="1"/>
</dbReference>
<dbReference type="AlphaFoldDB" id="A0A5C1HY15"/>
<protein>
    <submittedName>
        <fullName evidence="5">AraC family transcriptional regulator</fullName>
    </submittedName>
</protein>
<reference evidence="5" key="1">
    <citation type="submission" date="2019-08" db="EMBL/GenBank/DDBJ databases">
        <title>Comparative genome analysis confer to the adaptation heavy metal polluted environment.</title>
        <authorList>
            <person name="Li Y."/>
        </authorList>
    </citation>
    <scope>NUCLEOTIDE SEQUENCE [LARGE SCALE GENOMIC DNA]</scope>
    <source>
        <strain evidence="5">P1</strain>
    </source>
</reference>
<feature type="domain" description="HTH araC/xylS-type" evidence="4">
    <location>
        <begin position="188"/>
        <end position="287"/>
    </location>
</feature>
<dbReference type="PROSITE" id="PS01124">
    <property type="entry name" value="HTH_ARAC_FAMILY_2"/>
    <property type="match status" value="1"/>
</dbReference>